<accession>A0A6G0XW70</accession>
<keyword evidence="1" id="KW-0479">Metal-binding</keyword>
<evidence type="ECO:0000313" key="6">
    <source>
        <dbReference type="EMBL" id="KAF0744709.1"/>
    </source>
</evidence>
<dbReference type="InterPro" id="IPR000306">
    <property type="entry name" value="Znf_FYVE"/>
</dbReference>
<feature type="domain" description="FYVE-type" evidence="5">
    <location>
        <begin position="23"/>
        <end position="69"/>
    </location>
</feature>
<reference evidence="6 7" key="1">
    <citation type="submission" date="2019-07" db="EMBL/GenBank/DDBJ databases">
        <title>Genomics analysis of Aphanomyces spp. identifies a new class of oomycete effector associated with host adaptation.</title>
        <authorList>
            <person name="Gaulin E."/>
        </authorList>
    </citation>
    <scope>NUCLEOTIDE SEQUENCE [LARGE SCALE GENOMIC DNA]</scope>
    <source>
        <strain evidence="6 7">ATCC 201684</strain>
    </source>
</reference>
<dbReference type="Gene3D" id="3.30.40.10">
    <property type="entry name" value="Zinc/RING finger domain, C3HC4 (zinc finger)"/>
    <property type="match status" value="1"/>
</dbReference>
<dbReference type="Pfam" id="PF01363">
    <property type="entry name" value="FYVE"/>
    <property type="match status" value="1"/>
</dbReference>
<comment type="caution">
    <text evidence="6">The sequence shown here is derived from an EMBL/GenBank/DDBJ whole genome shotgun (WGS) entry which is preliminary data.</text>
</comment>
<keyword evidence="2 4" id="KW-0863">Zinc-finger</keyword>
<dbReference type="InterPro" id="IPR011011">
    <property type="entry name" value="Znf_FYVE_PHD"/>
</dbReference>
<dbReference type="EMBL" id="VJMJ01000009">
    <property type="protein sequence ID" value="KAF0744709.1"/>
    <property type="molecule type" value="Genomic_DNA"/>
</dbReference>
<dbReference type="VEuPathDB" id="FungiDB:AeMF1_012873"/>
<evidence type="ECO:0000256" key="1">
    <source>
        <dbReference type="ARBA" id="ARBA00022723"/>
    </source>
</evidence>
<dbReference type="Proteomes" id="UP000481153">
    <property type="component" value="Unassembled WGS sequence"/>
</dbReference>
<dbReference type="InterPro" id="IPR017455">
    <property type="entry name" value="Znf_FYVE-rel"/>
</dbReference>
<organism evidence="6 7">
    <name type="scientific">Aphanomyces euteiches</name>
    <dbReference type="NCBI Taxonomy" id="100861"/>
    <lineage>
        <taxon>Eukaryota</taxon>
        <taxon>Sar</taxon>
        <taxon>Stramenopiles</taxon>
        <taxon>Oomycota</taxon>
        <taxon>Saprolegniomycetes</taxon>
        <taxon>Saprolegniales</taxon>
        <taxon>Verrucalvaceae</taxon>
        <taxon>Aphanomyces</taxon>
    </lineage>
</organism>
<evidence type="ECO:0000259" key="5">
    <source>
        <dbReference type="PROSITE" id="PS50178"/>
    </source>
</evidence>
<evidence type="ECO:0000313" key="7">
    <source>
        <dbReference type="Proteomes" id="UP000481153"/>
    </source>
</evidence>
<dbReference type="AlphaFoldDB" id="A0A6G0XW70"/>
<dbReference type="SUPFAM" id="SSF57903">
    <property type="entry name" value="FYVE/PHD zinc finger"/>
    <property type="match status" value="1"/>
</dbReference>
<evidence type="ECO:0000256" key="3">
    <source>
        <dbReference type="ARBA" id="ARBA00022833"/>
    </source>
</evidence>
<sequence>MPRKRILPRHLWVSKKERLACLCGKPFTFFRHRHHCRLCGDIFCRECIVECRAIDMAVKVCQLCTSSLDAAAHMHRRRKTIDAAPIKLLETARCIEYRRANGTFTRQLPASAPTTPSEPLDPRILQLLRDTHLTQSTIAEQNANATVVLNAHSDQLTRLHQAISRIEAQLSIE</sequence>
<dbReference type="GO" id="GO:0010008">
    <property type="term" value="C:endosome membrane"/>
    <property type="evidence" value="ECO:0007669"/>
    <property type="project" value="TreeGrafter"/>
</dbReference>
<protein>
    <recommendedName>
        <fullName evidence="5">FYVE-type domain-containing protein</fullName>
    </recommendedName>
</protein>
<dbReference type="GO" id="GO:0046854">
    <property type="term" value="P:phosphatidylinositol phosphate biosynthetic process"/>
    <property type="evidence" value="ECO:0007669"/>
    <property type="project" value="TreeGrafter"/>
</dbReference>
<evidence type="ECO:0000256" key="2">
    <source>
        <dbReference type="ARBA" id="ARBA00022771"/>
    </source>
</evidence>
<gene>
    <name evidence="6" type="ORF">Ae201684_001166</name>
</gene>
<dbReference type="InterPro" id="IPR013083">
    <property type="entry name" value="Znf_RING/FYVE/PHD"/>
</dbReference>
<proteinExistence type="predicted"/>
<dbReference type="PANTHER" id="PTHR45748:SF7">
    <property type="entry name" value="1-PHOSPHATIDYLINOSITOL 3-PHOSPHATE 5-KINASE-RELATED"/>
    <property type="match status" value="1"/>
</dbReference>
<dbReference type="GO" id="GO:0008270">
    <property type="term" value="F:zinc ion binding"/>
    <property type="evidence" value="ECO:0007669"/>
    <property type="project" value="UniProtKB-KW"/>
</dbReference>
<dbReference type="SMART" id="SM00064">
    <property type="entry name" value="FYVE"/>
    <property type="match status" value="1"/>
</dbReference>
<evidence type="ECO:0000256" key="4">
    <source>
        <dbReference type="PROSITE-ProRule" id="PRU00091"/>
    </source>
</evidence>
<dbReference type="PROSITE" id="PS50178">
    <property type="entry name" value="ZF_FYVE"/>
    <property type="match status" value="1"/>
</dbReference>
<name>A0A6G0XW70_9STRA</name>
<dbReference type="GO" id="GO:0000285">
    <property type="term" value="F:1-phosphatidylinositol-3-phosphate 5-kinase activity"/>
    <property type="evidence" value="ECO:0007669"/>
    <property type="project" value="TreeGrafter"/>
</dbReference>
<dbReference type="PANTHER" id="PTHR45748">
    <property type="entry name" value="1-PHOSPHATIDYLINOSITOL 3-PHOSPHATE 5-KINASE-RELATED"/>
    <property type="match status" value="1"/>
</dbReference>
<keyword evidence="3" id="KW-0862">Zinc</keyword>
<keyword evidence="7" id="KW-1185">Reference proteome</keyword>